<dbReference type="EMBL" id="GBRH01250680">
    <property type="protein sequence ID" value="JAD47215.1"/>
    <property type="molecule type" value="Transcribed_RNA"/>
</dbReference>
<name>A0A0A9AE34_ARUDO</name>
<reference evidence="1" key="2">
    <citation type="journal article" date="2015" name="Data Brief">
        <title>Shoot transcriptome of the giant reed, Arundo donax.</title>
        <authorList>
            <person name="Barrero R.A."/>
            <person name="Guerrero F.D."/>
            <person name="Moolhuijzen P."/>
            <person name="Goolsby J.A."/>
            <person name="Tidwell J."/>
            <person name="Bellgard S.E."/>
            <person name="Bellgard M.I."/>
        </authorList>
    </citation>
    <scope>NUCLEOTIDE SEQUENCE</scope>
    <source>
        <tissue evidence="1">Shoot tissue taken approximately 20 cm above the soil surface</tissue>
    </source>
</reference>
<organism evidence="1">
    <name type="scientific">Arundo donax</name>
    <name type="common">Giant reed</name>
    <name type="synonym">Donax arundinaceus</name>
    <dbReference type="NCBI Taxonomy" id="35708"/>
    <lineage>
        <taxon>Eukaryota</taxon>
        <taxon>Viridiplantae</taxon>
        <taxon>Streptophyta</taxon>
        <taxon>Embryophyta</taxon>
        <taxon>Tracheophyta</taxon>
        <taxon>Spermatophyta</taxon>
        <taxon>Magnoliopsida</taxon>
        <taxon>Liliopsida</taxon>
        <taxon>Poales</taxon>
        <taxon>Poaceae</taxon>
        <taxon>PACMAD clade</taxon>
        <taxon>Arundinoideae</taxon>
        <taxon>Arundineae</taxon>
        <taxon>Arundo</taxon>
    </lineage>
</organism>
<evidence type="ECO:0000313" key="1">
    <source>
        <dbReference type="EMBL" id="JAD47215.1"/>
    </source>
</evidence>
<accession>A0A0A9AE34</accession>
<reference evidence="1" key="1">
    <citation type="submission" date="2014-09" db="EMBL/GenBank/DDBJ databases">
        <authorList>
            <person name="Magalhaes I.L.F."/>
            <person name="Oliveira U."/>
            <person name="Santos F.R."/>
            <person name="Vidigal T.H.D.A."/>
            <person name="Brescovit A.D."/>
            <person name="Santos A.J."/>
        </authorList>
    </citation>
    <scope>NUCLEOTIDE SEQUENCE</scope>
    <source>
        <tissue evidence="1">Shoot tissue taken approximately 20 cm above the soil surface</tissue>
    </source>
</reference>
<dbReference type="AlphaFoldDB" id="A0A0A9AE34"/>
<proteinExistence type="predicted"/>
<protein>
    <submittedName>
        <fullName evidence="1">Uncharacterized protein</fullName>
    </submittedName>
</protein>
<sequence>MACYLVTPLPGLVVPRA</sequence>